<reference evidence="6 7" key="1">
    <citation type="journal article" date="2006" name="Nature">
        <title>Global trends of whole-genome duplications revealed by the ciliate Paramecium tetraurelia.</title>
        <authorList>
            <consortium name="Genoscope"/>
            <person name="Aury J.-M."/>
            <person name="Jaillon O."/>
            <person name="Duret L."/>
            <person name="Noel B."/>
            <person name="Jubin C."/>
            <person name="Porcel B.M."/>
            <person name="Segurens B."/>
            <person name="Daubin V."/>
            <person name="Anthouard V."/>
            <person name="Aiach N."/>
            <person name="Arnaiz O."/>
            <person name="Billaut A."/>
            <person name="Beisson J."/>
            <person name="Blanc I."/>
            <person name="Bouhouche K."/>
            <person name="Camara F."/>
            <person name="Duharcourt S."/>
            <person name="Guigo R."/>
            <person name="Gogendeau D."/>
            <person name="Katinka M."/>
            <person name="Keller A.-M."/>
            <person name="Kissmehl R."/>
            <person name="Klotz C."/>
            <person name="Koll F."/>
            <person name="Le Moue A."/>
            <person name="Lepere C."/>
            <person name="Malinsky S."/>
            <person name="Nowacki M."/>
            <person name="Nowak J.K."/>
            <person name="Plattner H."/>
            <person name="Poulain J."/>
            <person name="Ruiz F."/>
            <person name="Serrano V."/>
            <person name="Zagulski M."/>
            <person name="Dessen P."/>
            <person name="Betermier M."/>
            <person name="Weissenbach J."/>
            <person name="Scarpelli C."/>
            <person name="Schachter V."/>
            <person name="Sperling L."/>
            <person name="Meyer E."/>
            <person name="Cohen J."/>
            <person name="Wincker P."/>
        </authorList>
    </citation>
    <scope>NUCLEOTIDE SEQUENCE [LARGE SCALE GENOMIC DNA]</scope>
    <source>
        <strain evidence="6 7">Stock d4-2</strain>
    </source>
</reference>
<feature type="domain" description="RING-type" evidence="5">
    <location>
        <begin position="3"/>
        <end position="46"/>
    </location>
</feature>
<keyword evidence="2 4" id="KW-0863">Zinc-finger</keyword>
<gene>
    <name evidence="6" type="ORF">GSPATT00015317001</name>
</gene>
<dbReference type="PROSITE" id="PS00518">
    <property type="entry name" value="ZF_RING_1"/>
    <property type="match status" value="1"/>
</dbReference>
<dbReference type="InterPro" id="IPR001841">
    <property type="entry name" value="Znf_RING"/>
</dbReference>
<dbReference type="HOGENOM" id="CLU_2502772_0_0_1"/>
<proteinExistence type="predicted"/>
<evidence type="ECO:0000256" key="3">
    <source>
        <dbReference type="ARBA" id="ARBA00022833"/>
    </source>
</evidence>
<sequence length="86" mass="10006">MECPMCFEFYAQDRVARNLLCGHTYCTPCLEILYNVSKRIECPLCRTKHDQNMKPHNLSKNFVAMDLASKHLDEQQAGPFNNQKII</sequence>
<evidence type="ECO:0000256" key="1">
    <source>
        <dbReference type="ARBA" id="ARBA00022723"/>
    </source>
</evidence>
<organism evidence="6 7">
    <name type="scientific">Paramecium tetraurelia</name>
    <dbReference type="NCBI Taxonomy" id="5888"/>
    <lineage>
        <taxon>Eukaryota</taxon>
        <taxon>Sar</taxon>
        <taxon>Alveolata</taxon>
        <taxon>Ciliophora</taxon>
        <taxon>Intramacronucleata</taxon>
        <taxon>Oligohymenophorea</taxon>
        <taxon>Peniculida</taxon>
        <taxon>Parameciidae</taxon>
        <taxon>Paramecium</taxon>
    </lineage>
</organism>
<dbReference type="PROSITE" id="PS50089">
    <property type="entry name" value="ZF_RING_2"/>
    <property type="match status" value="1"/>
</dbReference>
<keyword evidence="7" id="KW-1185">Reference proteome</keyword>
<dbReference type="InterPro" id="IPR017907">
    <property type="entry name" value="Znf_RING_CS"/>
</dbReference>
<dbReference type="KEGG" id="ptm:GSPATT00015317001"/>
<dbReference type="InterPro" id="IPR013083">
    <property type="entry name" value="Znf_RING/FYVE/PHD"/>
</dbReference>
<accession>A0DBK4</accession>
<dbReference type="InParanoid" id="A0DBK4"/>
<evidence type="ECO:0000259" key="5">
    <source>
        <dbReference type="PROSITE" id="PS50089"/>
    </source>
</evidence>
<dbReference type="SUPFAM" id="SSF57850">
    <property type="entry name" value="RING/U-box"/>
    <property type="match status" value="1"/>
</dbReference>
<dbReference type="STRING" id="5888.A0DBK4"/>
<dbReference type="PANTHER" id="PTHR47156:SF10">
    <property type="entry name" value="E3 UBIQUITIN-PROTEIN LIGASE TRIM-21-RELATED"/>
    <property type="match status" value="1"/>
</dbReference>
<dbReference type="AlphaFoldDB" id="A0DBK4"/>
<name>A0DBK4_PARTE</name>
<evidence type="ECO:0000256" key="4">
    <source>
        <dbReference type="PROSITE-ProRule" id="PRU00175"/>
    </source>
</evidence>
<dbReference type="SMART" id="SM00184">
    <property type="entry name" value="RING"/>
    <property type="match status" value="1"/>
</dbReference>
<dbReference type="PANTHER" id="PTHR47156">
    <property type="entry name" value="PROTEIN CBG20824"/>
    <property type="match status" value="1"/>
</dbReference>
<dbReference type="RefSeq" id="XP_001447818.1">
    <property type="nucleotide sequence ID" value="XM_001447781.1"/>
</dbReference>
<keyword evidence="1" id="KW-0479">Metal-binding</keyword>
<dbReference type="GeneID" id="5033603"/>
<protein>
    <recommendedName>
        <fullName evidence="5">RING-type domain-containing protein</fullName>
    </recommendedName>
</protein>
<dbReference type="Proteomes" id="UP000000600">
    <property type="component" value="Unassembled WGS sequence"/>
</dbReference>
<dbReference type="EMBL" id="CT868363">
    <property type="protein sequence ID" value="CAK80421.1"/>
    <property type="molecule type" value="Genomic_DNA"/>
</dbReference>
<dbReference type="OrthoDB" id="6106880at2759"/>
<evidence type="ECO:0000256" key="2">
    <source>
        <dbReference type="ARBA" id="ARBA00022771"/>
    </source>
</evidence>
<keyword evidence="3" id="KW-0862">Zinc</keyword>
<dbReference type="InterPro" id="IPR052667">
    <property type="entry name" value="E3_ubiquitin-ligase_RING"/>
</dbReference>
<dbReference type="GO" id="GO:0008270">
    <property type="term" value="F:zinc ion binding"/>
    <property type="evidence" value="ECO:0007669"/>
    <property type="project" value="UniProtKB-KW"/>
</dbReference>
<evidence type="ECO:0000313" key="7">
    <source>
        <dbReference type="Proteomes" id="UP000000600"/>
    </source>
</evidence>
<evidence type="ECO:0000313" key="6">
    <source>
        <dbReference type="EMBL" id="CAK80421.1"/>
    </source>
</evidence>
<dbReference type="Gene3D" id="3.30.40.10">
    <property type="entry name" value="Zinc/RING finger domain, C3HC4 (zinc finger)"/>
    <property type="match status" value="1"/>
</dbReference>
<dbReference type="Pfam" id="PF13639">
    <property type="entry name" value="zf-RING_2"/>
    <property type="match status" value="1"/>
</dbReference>